<feature type="non-terminal residue" evidence="2">
    <location>
        <position position="86"/>
    </location>
</feature>
<name>A0A268R5G4_SHOCL</name>
<protein>
    <recommendedName>
        <fullName evidence="1">Mga helix-turn-helix domain-containing protein</fullName>
    </recommendedName>
</protein>
<reference evidence="2 3" key="1">
    <citation type="submission" date="2017-07" db="EMBL/GenBank/DDBJ databases">
        <title>Isolation and whole genome analysis of endospore-forming bacteria from heroin.</title>
        <authorList>
            <person name="Kalinowski J."/>
            <person name="Ahrens B."/>
            <person name="Al-Dilaimi A."/>
            <person name="Winkler A."/>
            <person name="Wibberg D."/>
            <person name="Schleenbecker U."/>
            <person name="Ruckert C."/>
            <person name="Wolfel R."/>
            <person name="Grass G."/>
        </authorList>
    </citation>
    <scope>NUCLEOTIDE SEQUENCE [LARGE SCALE GENOMIC DNA]</scope>
    <source>
        <strain evidence="2 3">7523-2</strain>
    </source>
</reference>
<dbReference type="Proteomes" id="UP000216133">
    <property type="component" value="Unassembled WGS sequence"/>
</dbReference>
<dbReference type="RefSeq" id="WP_176471911.1">
    <property type="nucleotide sequence ID" value="NZ_NPBS01000498.1"/>
</dbReference>
<feature type="domain" description="Mga helix-turn-helix" evidence="1">
    <location>
        <begin position="10"/>
        <end position="85"/>
    </location>
</feature>
<evidence type="ECO:0000259" key="1">
    <source>
        <dbReference type="Pfam" id="PF05043"/>
    </source>
</evidence>
<dbReference type="Pfam" id="PF05043">
    <property type="entry name" value="Mga"/>
    <property type="match status" value="1"/>
</dbReference>
<dbReference type="InterPro" id="IPR007737">
    <property type="entry name" value="Mga_HTH"/>
</dbReference>
<feature type="non-terminal residue" evidence="2">
    <location>
        <position position="1"/>
    </location>
</feature>
<accession>A0A268R5G4</accession>
<evidence type="ECO:0000313" key="2">
    <source>
        <dbReference type="EMBL" id="PAF15493.1"/>
    </source>
</evidence>
<sequence length="86" mass="9647">TNSEPIDELPQEKKLRLLLAILEEDVYKTQVLAGYLGISTATLTAYLDELAEWLSLYRVGLTRKRGVGVELHGTEANKRMALAQFL</sequence>
<dbReference type="EMBL" id="NPBS01000498">
    <property type="protein sequence ID" value="PAF15493.1"/>
    <property type="molecule type" value="Genomic_DNA"/>
</dbReference>
<evidence type="ECO:0000313" key="3">
    <source>
        <dbReference type="Proteomes" id="UP000216133"/>
    </source>
</evidence>
<organism evidence="2 3">
    <name type="scientific">Shouchella clausii</name>
    <name type="common">Alkalihalobacillus clausii</name>
    <dbReference type="NCBI Taxonomy" id="79880"/>
    <lineage>
        <taxon>Bacteria</taxon>
        <taxon>Bacillati</taxon>
        <taxon>Bacillota</taxon>
        <taxon>Bacilli</taxon>
        <taxon>Bacillales</taxon>
        <taxon>Bacillaceae</taxon>
        <taxon>Shouchella</taxon>
    </lineage>
</organism>
<gene>
    <name evidence="2" type="ORF">CHH61_24200</name>
</gene>
<dbReference type="AlphaFoldDB" id="A0A268R5G4"/>
<proteinExistence type="predicted"/>
<comment type="caution">
    <text evidence="2">The sequence shown here is derived from an EMBL/GenBank/DDBJ whole genome shotgun (WGS) entry which is preliminary data.</text>
</comment>